<dbReference type="EMBL" id="BMLP01000003">
    <property type="protein sequence ID" value="GGO32475.1"/>
    <property type="molecule type" value="Genomic_DNA"/>
</dbReference>
<dbReference type="RefSeq" id="WP_146286728.1">
    <property type="nucleotide sequence ID" value="NZ_BMLP01000003.1"/>
</dbReference>
<name>A0A917YMD2_9RHOB</name>
<dbReference type="OrthoDB" id="9807246at2"/>
<gene>
    <name evidence="6" type="ORF">GCM10010991_20020</name>
</gene>
<dbReference type="GO" id="GO:0016846">
    <property type="term" value="F:carbon-sulfur lyase activity"/>
    <property type="evidence" value="ECO:0007669"/>
    <property type="project" value="InterPro"/>
</dbReference>
<dbReference type="SUPFAM" id="SSF51316">
    <property type="entry name" value="Mss4-like"/>
    <property type="match status" value="1"/>
</dbReference>
<dbReference type="PROSITE" id="PS51891">
    <property type="entry name" value="CENP_V_GFA"/>
    <property type="match status" value="1"/>
</dbReference>
<keyword evidence="3" id="KW-0862">Zinc</keyword>
<reference evidence="6 7" key="1">
    <citation type="journal article" date="2014" name="Int. J. Syst. Evol. Microbiol.">
        <title>Complete genome sequence of Corynebacterium casei LMG S-19264T (=DSM 44701T), isolated from a smear-ripened cheese.</title>
        <authorList>
            <consortium name="US DOE Joint Genome Institute (JGI-PGF)"/>
            <person name="Walter F."/>
            <person name="Albersmeier A."/>
            <person name="Kalinowski J."/>
            <person name="Ruckert C."/>
        </authorList>
    </citation>
    <scope>NUCLEOTIDE SEQUENCE [LARGE SCALE GENOMIC DNA]</scope>
    <source>
        <strain evidence="6 7">CGMCC 1.7029</strain>
    </source>
</reference>
<feature type="domain" description="CENP-V/GFA" evidence="5">
    <location>
        <begin position="5"/>
        <end position="118"/>
    </location>
</feature>
<comment type="similarity">
    <text evidence="1">Belongs to the Gfa family.</text>
</comment>
<proteinExistence type="inferred from homology"/>
<evidence type="ECO:0000256" key="3">
    <source>
        <dbReference type="ARBA" id="ARBA00022833"/>
    </source>
</evidence>
<comment type="caution">
    <text evidence="6">The sequence shown here is derived from an EMBL/GenBank/DDBJ whole genome shotgun (WGS) entry which is preliminary data.</text>
</comment>
<keyword evidence="2" id="KW-0479">Metal-binding</keyword>
<evidence type="ECO:0000256" key="4">
    <source>
        <dbReference type="ARBA" id="ARBA00023239"/>
    </source>
</evidence>
<keyword evidence="4" id="KW-0456">Lyase</keyword>
<evidence type="ECO:0000313" key="7">
    <source>
        <dbReference type="Proteomes" id="UP000598196"/>
    </source>
</evidence>
<organism evidence="6 7">
    <name type="scientific">Gemmobacter aquaticus</name>
    <dbReference type="NCBI Taxonomy" id="490185"/>
    <lineage>
        <taxon>Bacteria</taxon>
        <taxon>Pseudomonadati</taxon>
        <taxon>Pseudomonadota</taxon>
        <taxon>Alphaproteobacteria</taxon>
        <taxon>Rhodobacterales</taxon>
        <taxon>Paracoccaceae</taxon>
        <taxon>Gemmobacter</taxon>
    </lineage>
</organism>
<dbReference type="InterPro" id="IPR011057">
    <property type="entry name" value="Mss4-like_sf"/>
</dbReference>
<dbReference type="InterPro" id="IPR006913">
    <property type="entry name" value="CENP-V/GFA"/>
</dbReference>
<evidence type="ECO:0000256" key="1">
    <source>
        <dbReference type="ARBA" id="ARBA00005495"/>
    </source>
</evidence>
<dbReference type="PANTHER" id="PTHR33337">
    <property type="entry name" value="GFA DOMAIN-CONTAINING PROTEIN"/>
    <property type="match status" value="1"/>
</dbReference>
<dbReference type="Proteomes" id="UP000598196">
    <property type="component" value="Unassembled WGS sequence"/>
</dbReference>
<keyword evidence="7" id="KW-1185">Reference proteome</keyword>
<evidence type="ECO:0000259" key="5">
    <source>
        <dbReference type="PROSITE" id="PS51891"/>
    </source>
</evidence>
<accession>A0A917YMD2</accession>
<dbReference type="Pfam" id="PF04828">
    <property type="entry name" value="GFA"/>
    <property type="match status" value="1"/>
</dbReference>
<dbReference type="GO" id="GO:0046872">
    <property type="term" value="F:metal ion binding"/>
    <property type="evidence" value="ECO:0007669"/>
    <property type="project" value="UniProtKB-KW"/>
</dbReference>
<dbReference type="PANTHER" id="PTHR33337:SF40">
    <property type="entry name" value="CENP-V_GFA DOMAIN-CONTAINING PROTEIN-RELATED"/>
    <property type="match status" value="1"/>
</dbReference>
<dbReference type="Gene3D" id="3.90.1590.10">
    <property type="entry name" value="glutathione-dependent formaldehyde- activating enzyme (gfa)"/>
    <property type="match status" value="1"/>
</dbReference>
<evidence type="ECO:0000313" key="6">
    <source>
        <dbReference type="EMBL" id="GGO32475.1"/>
    </source>
</evidence>
<protein>
    <submittedName>
        <fullName evidence="6">Aldehyde-activating protein</fullName>
    </submittedName>
</protein>
<sequence length="146" mass="15924">MSGDLHGQCLCGAVQVTVRNAPHDLGACHCAMCRRWTGSAFITLDVPEADMTVTGADHVRSYTSSDWAERSFCSTCGSTLWYRLKPGMGPTDYYMAAGLIDDLSGQRLTREIFIDKKPAAFAFAGPTHQLTEAEFLASLQKANPEE</sequence>
<evidence type="ECO:0000256" key="2">
    <source>
        <dbReference type="ARBA" id="ARBA00022723"/>
    </source>
</evidence>
<dbReference type="AlphaFoldDB" id="A0A917YMD2"/>